<dbReference type="Proteomes" id="UP001597244">
    <property type="component" value="Unassembled WGS sequence"/>
</dbReference>
<accession>A0ABW4DNS1</accession>
<feature type="non-terminal residue" evidence="3">
    <location>
        <position position="185"/>
    </location>
</feature>
<evidence type="ECO:0000259" key="2">
    <source>
        <dbReference type="Pfam" id="PF14690"/>
    </source>
</evidence>
<keyword evidence="4" id="KW-1185">Reference proteome</keyword>
<evidence type="ECO:0000259" key="1">
    <source>
        <dbReference type="Pfam" id="PF13542"/>
    </source>
</evidence>
<dbReference type="InterPro" id="IPR029261">
    <property type="entry name" value="Transposase_Znf"/>
</dbReference>
<dbReference type="RefSeq" id="WP_379894331.1">
    <property type="nucleotide sequence ID" value="NZ_JBHTOF010000010.1"/>
</dbReference>
<evidence type="ECO:0000313" key="3">
    <source>
        <dbReference type="EMBL" id="MFD1464560.1"/>
    </source>
</evidence>
<feature type="domain" description="Transposase IS204/IS1001/IS1096/IS1165 helix-turn-helix" evidence="1">
    <location>
        <begin position="112"/>
        <end position="160"/>
    </location>
</feature>
<dbReference type="Pfam" id="PF13542">
    <property type="entry name" value="HTH_Tnp_ISL3"/>
    <property type="match status" value="1"/>
</dbReference>
<dbReference type="PANTHER" id="PTHR33498:SF1">
    <property type="entry name" value="TRANSPOSASE FOR INSERTION SEQUENCE ELEMENT IS1557"/>
    <property type="match status" value="1"/>
</dbReference>
<feature type="domain" description="Transposase IS204/IS1001/IS1096/IS1165 zinc-finger" evidence="2">
    <location>
        <begin position="60"/>
        <end position="105"/>
    </location>
</feature>
<reference evidence="4" key="1">
    <citation type="journal article" date="2019" name="Int. J. Syst. Evol. Microbiol.">
        <title>The Global Catalogue of Microorganisms (GCM) 10K type strain sequencing project: providing services to taxonomists for standard genome sequencing and annotation.</title>
        <authorList>
            <consortium name="The Broad Institute Genomics Platform"/>
            <consortium name="The Broad Institute Genome Sequencing Center for Infectious Disease"/>
            <person name="Wu L."/>
            <person name="Ma J."/>
        </authorList>
    </citation>
    <scope>NUCLEOTIDE SEQUENCE [LARGE SCALE GENOMIC DNA]</scope>
    <source>
        <strain evidence="4">CCM 8951</strain>
    </source>
</reference>
<dbReference type="Pfam" id="PF14690">
    <property type="entry name" value="Zn_ribbon_ISL3"/>
    <property type="match status" value="1"/>
</dbReference>
<sequence length="185" mass="21084">MLRFNRQTKSKREIMVSHDHSILSLFEITDGNINVQSVSKIKTTHSQHIHVINASLTYDRSRCSHCGKSALIKNGFRLSKIRLPTLNGGSYELHLRRQRFYCKKCHHTQSASTNIVVANQTFSRQLKHTVMELLRESLPATTIAKLCGISPSSVIRILQNDVHLPNALKELPPHLCFDEFRSADK</sequence>
<dbReference type="PANTHER" id="PTHR33498">
    <property type="entry name" value="TRANSPOSASE FOR INSERTION SEQUENCE ELEMENT IS1557"/>
    <property type="match status" value="1"/>
</dbReference>
<organism evidence="3 4">
    <name type="scientific">Lapidilactobacillus mulanensis</name>
    <dbReference type="NCBI Taxonomy" id="2485999"/>
    <lineage>
        <taxon>Bacteria</taxon>
        <taxon>Bacillati</taxon>
        <taxon>Bacillota</taxon>
        <taxon>Bacilli</taxon>
        <taxon>Lactobacillales</taxon>
        <taxon>Lactobacillaceae</taxon>
        <taxon>Lapidilactobacillus</taxon>
    </lineage>
</organism>
<proteinExistence type="predicted"/>
<evidence type="ECO:0000313" key="4">
    <source>
        <dbReference type="Proteomes" id="UP001597244"/>
    </source>
</evidence>
<comment type="caution">
    <text evidence="3">The sequence shown here is derived from an EMBL/GenBank/DDBJ whole genome shotgun (WGS) entry which is preliminary data.</text>
</comment>
<dbReference type="InterPro" id="IPR032877">
    <property type="entry name" value="Transposase_HTH"/>
</dbReference>
<dbReference type="EMBL" id="JBHTOF010000010">
    <property type="protein sequence ID" value="MFD1464560.1"/>
    <property type="molecule type" value="Genomic_DNA"/>
</dbReference>
<gene>
    <name evidence="3" type="ORF">ACFQ4L_00445</name>
</gene>
<name>A0ABW4DNS1_9LACO</name>
<protein>
    <submittedName>
        <fullName evidence="3">Transposase family protein</fullName>
    </submittedName>
</protein>
<dbReference type="InterPro" id="IPR047951">
    <property type="entry name" value="Transpos_ISL3"/>
</dbReference>